<evidence type="ECO:0000313" key="3">
    <source>
        <dbReference type="Proteomes" id="UP000298663"/>
    </source>
</evidence>
<reference evidence="2 3" key="1">
    <citation type="journal article" date="2015" name="Genome Biol.">
        <title>Comparative genomics of Steinernema reveals deeply conserved gene regulatory networks.</title>
        <authorList>
            <person name="Dillman A.R."/>
            <person name="Macchietto M."/>
            <person name="Porter C.F."/>
            <person name="Rogers A."/>
            <person name="Williams B."/>
            <person name="Antoshechkin I."/>
            <person name="Lee M.M."/>
            <person name="Goodwin Z."/>
            <person name="Lu X."/>
            <person name="Lewis E.E."/>
            <person name="Goodrich-Blair H."/>
            <person name="Stock S.P."/>
            <person name="Adams B.J."/>
            <person name="Sternberg P.W."/>
            <person name="Mortazavi A."/>
        </authorList>
    </citation>
    <scope>NUCLEOTIDE SEQUENCE [LARGE SCALE GENOMIC DNA]</scope>
    <source>
        <strain evidence="2 3">ALL</strain>
    </source>
</reference>
<reference evidence="2 3" key="2">
    <citation type="journal article" date="2019" name="G3 (Bethesda)">
        <title>Hybrid Assembly of the Genome of the Entomopathogenic Nematode Steinernema carpocapsae Identifies the X-Chromosome.</title>
        <authorList>
            <person name="Serra L."/>
            <person name="Macchietto M."/>
            <person name="Macias-Munoz A."/>
            <person name="McGill C.J."/>
            <person name="Rodriguez I.M."/>
            <person name="Rodriguez B."/>
            <person name="Murad R."/>
            <person name="Mortazavi A."/>
        </authorList>
    </citation>
    <scope>NUCLEOTIDE SEQUENCE [LARGE SCALE GENOMIC DNA]</scope>
    <source>
        <strain evidence="2 3">ALL</strain>
    </source>
</reference>
<dbReference type="AlphaFoldDB" id="A0A4U5MA33"/>
<dbReference type="EMBL" id="AZBU02000009">
    <property type="protein sequence ID" value="TKR65403.1"/>
    <property type="molecule type" value="Genomic_DNA"/>
</dbReference>
<organism evidence="2 3">
    <name type="scientific">Steinernema carpocapsae</name>
    <name type="common">Entomopathogenic nematode</name>
    <dbReference type="NCBI Taxonomy" id="34508"/>
    <lineage>
        <taxon>Eukaryota</taxon>
        <taxon>Metazoa</taxon>
        <taxon>Ecdysozoa</taxon>
        <taxon>Nematoda</taxon>
        <taxon>Chromadorea</taxon>
        <taxon>Rhabditida</taxon>
        <taxon>Tylenchina</taxon>
        <taxon>Panagrolaimomorpha</taxon>
        <taxon>Strongyloidoidea</taxon>
        <taxon>Steinernematidae</taxon>
        <taxon>Steinernema</taxon>
    </lineage>
</organism>
<proteinExistence type="predicted"/>
<gene>
    <name evidence="2" type="ORF">L596_025810</name>
</gene>
<comment type="caution">
    <text evidence="2">The sequence shown here is derived from an EMBL/GenBank/DDBJ whole genome shotgun (WGS) entry which is preliminary data.</text>
</comment>
<feature type="chain" id="PRO_5020282302" evidence="1">
    <location>
        <begin position="29"/>
        <end position="256"/>
    </location>
</feature>
<protein>
    <submittedName>
        <fullName evidence="2">Uncharacterized protein</fullName>
    </submittedName>
</protein>
<name>A0A4U5MA33_STECR</name>
<dbReference type="Proteomes" id="UP000298663">
    <property type="component" value="Unassembled WGS sequence"/>
</dbReference>
<evidence type="ECO:0000313" key="2">
    <source>
        <dbReference type="EMBL" id="TKR65403.1"/>
    </source>
</evidence>
<feature type="signal peptide" evidence="1">
    <location>
        <begin position="1"/>
        <end position="28"/>
    </location>
</feature>
<keyword evidence="1" id="KW-0732">Signal</keyword>
<evidence type="ECO:0000256" key="1">
    <source>
        <dbReference type="SAM" id="SignalP"/>
    </source>
</evidence>
<sequence length="256" mass="29482">MCREPPTSRMSCFIPFLLWILFISQVSGSPMHCAEFQGYEVAASVARKFFRFPFQGPPIDLYKKVSEKVKIPEFLLPYRSHLLLGYDNELFEIQFQVGNNAKWQMRSVPDRILLETVWKHKKDSKKFPIGYINASAFTDSITFFNGVIYFRSADSNTKENPDKRVEHNPGNIFDITGKRSHVTTNASKGQLIGVLHGKEIYRKKCSGKDRKALHKTKNFELDSSEFYCFVIENCELAYGPKTMFHHVAVVPRIPIS</sequence>
<accession>A0A4U5MA33</accession>
<keyword evidence="3" id="KW-1185">Reference proteome</keyword>